<protein>
    <recommendedName>
        <fullName evidence="1">NFACT RNA-binding domain-containing protein</fullName>
    </recommendedName>
</protein>
<dbReference type="Pfam" id="PF05670">
    <property type="entry name" value="NFACT-R_1"/>
    <property type="match status" value="1"/>
</dbReference>
<sequence length="118" mass="13435">MYTEKFNDKYTILVGRTQEQNQAIVSRTKKMNQNALWFHVGNGFSSPHGILYDNTKHTATKYDKDAIIRAAGLVKQFSKESIKSLHAITVEYIPIKYVETTDVPGLVHLKKTPNKIVI</sequence>
<organism evidence="2">
    <name type="scientific">viral metagenome</name>
    <dbReference type="NCBI Taxonomy" id="1070528"/>
    <lineage>
        <taxon>unclassified sequences</taxon>
        <taxon>metagenomes</taxon>
        <taxon>organismal metagenomes</taxon>
    </lineage>
</organism>
<feature type="domain" description="NFACT RNA-binding" evidence="1">
    <location>
        <begin position="7"/>
        <end position="102"/>
    </location>
</feature>
<proteinExistence type="predicted"/>
<accession>A0A6C0F303</accession>
<dbReference type="InterPro" id="IPR008532">
    <property type="entry name" value="NFACT_RNA-bd"/>
</dbReference>
<dbReference type="AlphaFoldDB" id="A0A6C0F303"/>
<reference evidence="2" key="1">
    <citation type="journal article" date="2020" name="Nature">
        <title>Giant virus diversity and host interactions through global metagenomics.</title>
        <authorList>
            <person name="Schulz F."/>
            <person name="Roux S."/>
            <person name="Paez-Espino D."/>
            <person name="Jungbluth S."/>
            <person name="Walsh D.A."/>
            <person name="Denef V.J."/>
            <person name="McMahon K.D."/>
            <person name="Konstantinidis K.T."/>
            <person name="Eloe-Fadrosh E.A."/>
            <person name="Kyrpides N.C."/>
            <person name="Woyke T."/>
        </authorList>
    </citation>
    <scope>NUCLEOTIDE SEQUENCE</scope>
    <source>
        <strain evidence="2">GVMAG-M-3300009163-63</strain>
    </source>
</reference>
<name>A0A6C0F303_9ZZZZ</name>
<dbReference type="EMBL" id="MN739002">
    <property type="protein sequence ID" value="QHT34570.1"/>
    <property type="molecule type" value="Genomic_DNA"/>
</dbReference>
<evidence type="ECO:0000259" key="1">
    <source>
        <dbReference type="Pfam" id="PF05670"/>
    </source>
</evidence>
<evidence type="ECO:0000313" key="2">
    <source>
        <dbReference type="EMBL" id="QHT34570.1"/>
    </source>
</evidence>